<dbReference type="Pfam" id="PF08448">
    <property type="entry name" value="PAS_4"/>
    <property type="match status" value="1"/>
</dbReference>
<dbReference type="PROSITE" id="PS00676">
    <property type="entry name" value="SIGMA54_INTERACT_2"/>
    <property type="match status" value="1"/>
</dbReference>
<dbReference type="CDD" id="cd00009">
    <property type="entry name" value="AAA"/>
    <property type="match status" value="1"/>
</dbReference>
<dbReference type="InterPro" id="IPR030828">
    <property type="entry name" value="HTH_TyrR"/>
</dbReference>
<evidence type="ECO:0000259" key="10">
    <source>
        <dbReference type="PROSITE" id="PS50112"/>
    </source>
</evidence>
<keyword evidence="6" id="KW-0804">Transcription</keyword>
<accession>A0AAN2PK32</accession>
<evidence type="ECO:0000256" key="3">
    <source>
        <dbReference type="ARBA" id="ARBA00022840"/>
    </source>
</evidence>
<dbReference type="Gene3D" id="3.40.50.300">
    <property type="entry name" value="P-loop containing nucleotide triphosphate hydrolases"/>
    <property type="match status" value="1"/>
</dbReference>
<dbReference type="InterPro" id="IPR002078">
    <property type="entry name" value="Sigma_54_int"/>
</dbReference>
<keyword evidence="8" id="KW-0175">Coiled coil</keyword>
<dbReference type="PROSITE" id="PS00675">
    <property type="entry name" value="SIGMA54_INTERACT_1"/>
    <property type="match status" value="1"/>
</dbReference>
<reference evidence="12 13" key="1">
    <citation type="journal article" date="2014" name="Genome Announc.">
        <title>Genome Sequence of Bacillus simplex Strain P558, Isolated from a Human Fecal Sample.</title>
        <authorList>
            <person name="Croce O."/>
            <person name="Hugon P."/>
            <person name="Lagier J.C."/>
            <person name="Bibi F."/>
            <person name="Robert C."/>
            <person name="Azhar E.I."/>
            <person name="Raoult D."/>
            <person name="Fournier P.E."/>
        </authorList>
    </citation>
    <scope>NUCLEOTIDE SEQUENCE [LARGE SCALE GENOMIC DNA]</scope>
    <source>
        <strain evidence="12 13">P558</strain>
    </source>
</reference>
<evidence type="ECO:0000313" key="12">
    <source>
        <dbReference type="EMBL" id="CEG33080.1"/>
    </source>
</evidence>
<dbReference type="RefSeq" id="WP_072273102.1">
    <property type="nucleotide sequence ID" value="NZ_CCXW01000001.1"/>
</dbReference>
<keyword evidence="3" id="KW-0067">ATP-binding</keyword>
<keyword evidence="13" id="KW-1185">Reference proteome</keyword>
<dbReference type="GO" id="GO:0005524">
    <property type="term" value="F:ATP binding"/>
    <property type="evidence" value="ECO:0007669"/>
    <property type="project" value="UniProtKB-KW"/>
</dbReference>
<dbReference type="Gene3D" id="1.10.8.60">
    <property type="match status" value="1"/>
</dbReference>
<dbReference type="GO" id="GO:0003677">
    <property type="term" value="F:DNA binding"/>
    <property type="evidence" value="ECO:0007669"/>
    <property type="project" value="UniProtKB-KW"/>
</dbReference>
<dbReference type="SMART" id="SM00382">
    <property type="entry name" value="AAA"/>
    <property type="match status" value="1"/>
</dbReference>
<evidence type="ECO:0000256" key="2">
    <source>
        <dbReference type="ARBA" id="ARBA00022797"/>
    </source>
</evidence>
<dbReference type="GO" id="GO:0006355">
    <property type="term" value="P:regulation of DNA-templated transcription"/>
    <property type="evidence" value="ECO:0007669"/>
    <property type="project" value="InterPro"/>
</dbReference>
<dbReference type="PROSITE" id="PS50112">
    <property type="entry name" value="PAS"/>
    <property type="match status" value="1"/>
</dbReference>
<dbReference type="CDD" id="cd00130">
    <property type="entry name" value="PAS"/>
    <property type="match status" value="1"/>
</dbReference>
<evidence type="ECO:0000313" key="13">
    <source>
        <dbReference type="Proteomes" id="UP000182110"/>
    </source>
</evidence>
<dbReference type="AlphaFoldDB" id="A0AAN2PK32"/>
<dbReference type="PROSITE" id="PS00688">
    <property type="entry name" value="SIGMA54_INTERACT_3"/>
    <property type="match status" value="1"/>
</dbReference>
<dbReference type="InterPro" id="IPR000014">
    <property type="entry name" value="PAS"/>
</dbReference>
<sequence>MKNIFDNVYFTSILNAISDGILIADGQGKVLWLNHACENLANISRSKIIGKTANTLENQGVFMPSATKMVLNKQNTVSTVQTTVQNRKYITSGHPIKNEQGKIELIVAHARDITEAVRTNSQLEETQELLKRYSQEIIKIRQKNDFVASEHFFMGKSPAYLSIISMVDKIASTDTTVLITGETGVGKNVISNRIHQLSERCHEPFMEINCGAIPESLIESELFGYKKGAFTGANSEGKAGLIKMADKGTLFLDEIGELPLHLQAKLLQFIQHKKWLPIGGTEHQTANLRIIAATNRDLLQQVQEGKFRSDLFYRLNVLPIRVPSVKERKMDIIDLLQFNLKKYNKKHKRECKFSKEVLKNLQAYDWPGNIRELENQVERLVIISAHDEIRLEDLPFQMQQKEKTAFNLNKYEKGKSLTDILETIEREIIEEAYAEFKTTRKTADKLGITQSLLMRRVRKYGSGAKRIR</sequence>
<protein>
    <recommendedName>
        <fullName evidence="7">HTH-type transcriptional regulatory protein TyrR</fullName>
    </recommendedName>
</protein>
<dbReference type="Pfam" id="PF18024">
    <property type="entry name" value="HTH_50"/>
    <property type="match status" value="1"/>
</dbReference>
<evidence type="ECO:0000256" key="4">
    <source>
        <dbReference type="ARBA" id="ARBA00023015"/>
    </source>
</evidence>
<dbReference type="InterPro" id="IPR058031">
    <property type="entry name" value="AAA_lid_NorR"/>
</dbReference>
<evidence type="ECO:0000256" key="7">
    <source>
        <dbReference type="ARBA" id="ARBA00029500"/>
    </source>
</evidence>
<dbReference type="InterPro" id="IPR035965">
    <property type="entry name" value="PAS-like_dom_sf"/>
</dbReference>
<dbReference type="SUPFAM" id="SSF52540">
    <property type="entry name" value="P-loop containing nucleoside triphosphate hydrolases"/>
    <property type="match status" value="1"/>
</dbReference>
<dbReference type="SUPFAM" id="SSF55785">
    <property type="entry name" value="PYP-like sensor domain (PAS domain)"/>
    <property type="match status" value="1"/>
</dbReference>
<dbReference type="PROSITE" id="PS50045">
    <property type="entry name" value="SIGMA54_INTERACT_4"/>
    <property type="match status" value="1"/>
</dbReference>
<dbReference type="PROSITE" id="PS50113">
    <property type="entry name" value="PAC"/>
    <property type="match status" value="1"/>
</dbReference>
<evidence type="ECO:0000256" key="1">
    <source>
        <dbReference type="ARBA" id="ARBA00022741"/>
    </source>
</evidence>
<dbReference type="Pfam" id="PF00158">
    <property type="entry name" value="Sigma54_activat"/>
    <property type="match status" value="1"/>
</dbReference>
<dbReference type="InterPro" id="IPR025662">
    <property type="entry name" value="Sigma_54_int_dom_ATP-bd_1"/>
</dbReference>
<keyword evidence="5" id="KW-0238">DNA-binding</keyword>
<dbReference type="Pfam" id="PF25601">
    <property type="entry name" value="AAA_lid_14"/>
    <property type="match status" value="1"/>
</dbReference>
<keyword evidence="4" id="KW-0805">Transcription regulation</keyword>
<name>A0AAN2PK32_9BACI</name>
<dbReference type="Proteomes" id="UP000182110">
    <property type="component" value="Unassembled WGS sequence"/>
</dbReference>
<keyword evidence="2" id="KW-0058">Aromatic hydrocarbons catabolism</keyword>
<dbReference type="PANTHER" id="PTHR32071:SF57">
    <property type="entry name" value="C4-DICARBOXYLATE TRANSPORT TRANSCRIPTIONAL REGULATORY PROTEIN DCTD"/>
    <property type="match status" value="1"/>
</dbReference>
<dbReference type="EMBL" id="CCXW01000001">
    <property type="protein sequence ID" value="CEG33080.1"/>
    <property type="molecule type" value="Genomic_DNA"/>
</dbReference>
<dbReference type="SUPFAM" id="SSF46689">
    <property type="entry name" value="Homeodomain-like"/>
    <property type="match status" value="1"/>
</dbReference>
<dbReference type="InterPro" id="IPR025943">
    <property type="entry name" value="Sigma_54_int_dom_ATP-bd_2"/>
</dbReference>
<evidence type="ECO:0000256" key="6">
    <source>
        <dbReference type="ARBA" id="ARBA00023163"/>
    </source>
</evidence>
<dbReference type="Gene3D" id="1.10.10.60">
    <property type="entry name" value="Homeodomain-like"/>
    <property type="match status" value="1"/>
</dbReference>
<feature type="domain" description="PAS" evidence="10">
    <location>
        <begin position="6"/>
        <end position="87"/>
    </location>
</feature>
<dbReference type="InterPro" id="IPR027417">
    <property type="entry name" value="P-loop_NTPase"/>
</dbReference>
<dbReference type="InterPro" id="IPR025944">
    <property type="entry name" value="Sigma_54_int_dom_CS"/>
</dbReference>
<gene>
    <name evidence="12" type="primary">sig54_3</name>
    <name evidence="12" type="ORF">BN1180_03252</name>
</gene>
<evidence type="ECO:0000256" key="8">
    <source>
        <dbReference type="SAM" id="Coils"/>
    </source>
</evidence>
<feature type="coiled-coil region" evidence="8">
    <location>
        <begin position="116"/>
        <end position="143"/>
    </location>
</feature>
<dbReference type="Gene3D" id="3.30.450.20">
    <property type="entry name" value="PAS domain"/>
    <property type="match status" value="1"/>
</dbReference>
<organism evidence="12 13">
    <name type="scientific">Peribacillus simplex</name>
    <dbReference type="NCBI Taxonomy" id="1478"/>
    <lineage>
        <taxon>Bacteria</taxon>
        <taxon>Bacillati</taxon>
        <taxon>Bacillota</taxon>
        <taxon>Bacilli</taxon>
        <taxon>Bacillales</taxon>
        <taxon>Bacillaceae</taxon>
        <taxon>Peribacillus</taxon>
    </lineage>
</organism>
<dbReference type="PANTHER" id="PTHR32071">
    <property type="entry name" value="TRANSCRIPTIONAL REGULATORY PROTEIN"/>
    <property type="match status" value="1"/>
</dbReference>
<dbReference type="NCBIfam" id="TIGR00229">
    <property type="entry name" value="sensory_box"/>
    <property type="match status" value="1"/>
</dbReference>
<dbReference type="InterPro" id="IPR003593">
    <property type="entry name" value="AAA+_ATPase"/>
</dbReference>
<dbReference type="FunFam" id="3.40.50.300:FF:000006">
    <property type="entry name" value="DNA-binding transcriptional regulator NtrC"/>
    <property type="match status" value="1"/>
</dbReference>
<dbReference type="InterPro" id="IPR009057">
    <property type="entry name" value="Homeodomain-like_sf"/>
</dbReference>
<proteinExistence type="predicted"/>
<evidence type="ECO:0000259" key="11">
    <source>
        <dbReference type="PROSITE" id="PS50113"/>
    </source>
</evidence>
<evidence type="ECO:0000259" key="9">
    <source>
        <dbReference type="PROSITE" id="PS50045"/>
    </source>
</evidence>
<dbReference type="InterPro" id="IPR000700">
    <property type="entry name" value="PAS-assoc_C"/>
</dbReference>
<feature type="domain" description="Sigma-54 factor interaction" evidence="9">
    <location>
        <begin position="153"/>
        <end position="382"/>
    </location>
</feature>
<comment type="caution">
    <text evidence="12">The sequence shown here is derived from an EMBL/GenBank/DDBJ whole genome shotgun (WGS) entry which is preliminary data.</text>
</comment>
<keyword evidence="1" id="KW-0547">Nucleotide-binding</keyword>
<feature type="domain" description="PAC" evidence="11">
    <location>
        <begin position="64"/>
        <end position="125"/>
    </location>
</feature>
<dbReference type="InterPro" id="IPR013656">
    <property type="entry name" value="PAS_4"/>
</dbReference>
<evidence type="ECO:0000256" key="5">
    <source>
        <dbReference type="ARBA" id="ARBA00023125"/>
    </source>
</evidence>